<accession>A0A5C2H6G0</accession>
<dbReference type="InterPro" id="IPR004564">
    <property type="entry name" value="OM_lipoprot_carrier_LolA-like"/>
</dbReference>
<dbReference type="RefSeq" id="WP_130233340.1">
    <property type="nucleotide sequence ID" value="NZ_BMEF01000008.1"/>
</dbReference>
<name>A0A5C2H6G0_9BACT</name>
<dbReference type="EMBL" id="CP035928">
    <property type="protein sequence ID" value="QEP34403.1"/>
    <property type="molecule type" value="Genomic_DNA"/>
</dbReference>
<dbReference type="InterPro" id="IPR029046">
    <property type="entry name" value="LolA/LolB/LppX"/>
</dbReference>
<organism evidence="2 3">
    <name type="scientific">Malaciobacter pacificus</name>
    <dbReference type="NCBI Taxonomy" id="1080223"/>
    <lineage>
        <taxon>Bacteria</taxon>
        <taxon>Pseudomonadati</taxon>
        <taxon>Campylobacterota</taxon>
        <taxon>Epsilonproteobacteria</taxon>
        <taxon>Campylobacterales</taxon>
        <taxon>Arcobacteraceae</taxon>
        <taxon>Malaciobacter</taxon>
    </lineage>
</organism>
<reference evidence="2 3" key="3">
    <citation type="submission" date="2019-09" db="EMBL/GenBank/DDBJ databases">
        <title>Taxonomic note: a critical rebuttal of the proposed division of the genus Arcobacter into six genera, emended descriptions of Arcobacter anaerophilus and the genus Arcobacter, and an assessment of genus-level boundaries for Epsilonproteobacteria using in silico genomic comparator tools.</title>
        <authorList>
            <person name="On S.L.W."/>
            <person name="Miller W.G."/>
            <person name="Biggs P."/>
            <person name="Cornelius A."/>
            <person name="Vandamme P."/>
        </authorList>
    </citation>
    <scope>NUCLEOTIDE SEQUENCE [LARGE SCALE GENOMIC DNA]</scope>
    <source>
        <strain evidence="2 3">LMG 26638</strain>
    </source>
</reference>
<proteinExistence type="predicted"/>
<sequence length="175" mass="20471">MFYKLLFIFLAIFSSLNAIEDIKNLRSFKADFSQVIDSSNGNEINYTGEVYIKDDGKILWKYKTPIIKNVYILKDYAIVDEPELEQAIITNLESEINIIELLNKSNKIDEKTYVSKIEDVDYLIGLENNKIHTIKYKDKLDNKVIITFNDSIENTNLSEEIFKFSAPDYYDIIRK</sequence>
<protein>
    <submittedName>
        <fullName evidence="2">Periplasmic outer membrane-specific lipoprotein chaperone</fullName>
    </submittedName>
</protein>
<keyword evidence="1" id="KW-0732">Signal</keyword>
<dbReference type="CDD" id="cd16325">
    <property type="entry name" value="LolA"/>
    <property type="match status" value="1"/>
</dbReference>
<gene>
    <name evidence="2" type="primary">lolA</name>
    <name evidence="2" type="ORF">APAC_1284</name>
</gene>
<dbReference type="Gene3D" id="2.50.20.10">
    <property type="entry name" value="Lipoprotein localisation LolA/LolB/LppX"/>
    <property type="match status" value="1"/>
</dbReference>
<reference evidence="3" key="1">
    <citation type="submission" date="2019-09" db="EMBL/GenBank/DDBJ databases">
        <title>Complete genome sequencing of four Arcobacter species reveals a diverse suite of mobile elements.</title>
        <authorList>
            <person name="On S.L.W."/>
            <person name="Miller W.G."/>
            <person name="Biggs P."/>
            <person name="Cornelius A."/>
            <person name="Vandamme P."/>
        </authorList>
    </citation>
    <scope>NUCLEOTIDE SEQUENCE [LARGE SCALE GENOMIC DNA]</scope>
    <source>
        <strain evidence="3">LMG 26638</strain>
    </source>
</reference>
<keyword evidence="3" id="KW-1185">Reference proteome</keyword>
<dbReference type="OrthoDB" id="5339202at2"/>
<keyword evidence="2" id="KW-0449">Lipoprotein</keyword>
<dbReference type="NCBIfam" id="NF000663">
    <property type="entry name" value="PRK00031.2-1"/>
    <property type="match status" value="1"/>
</dbReference>
<dbReference type="AlphaFoldDB" id="A0A5C2H6G0"/>
<dbReference type="Pfam" id="PF03548">
    <property type="entry name" value="LolA"/>
    <property type="match status" value="1"/>
</dbReference>
<dbReference type="Proteomes" id="UP000322726">
    <property type="component" value="Chromosome"/>
</dbReference>
<evidence type="ECO:0000313" key="3">
    <source>
        <dbReference type="Proteomes" id="UP000322726"/>
    </source>
</evidence>
<evidence type="ECO:0000313" key="2">
    <source>
        <dbReference type="EMBL" id="QEP34403.1"/>
    </source>
</evidence>
<evidence type="ECO:0000256" key="1">
    <source>
        <dbReference type="ARBA" id="ARBA00022729"/>
    </source>
</evidence>
<dbReference type="PANTHER" id="PTHR35869:SF1">
    <property type="entry name" value="OUTER-MEMBRANE LIPOPROTEIN CARRIER PROTEIN"/>
    <property type="match status" value="1"/>
</dbReference>
<dbReference type="KEGG" id="apai:APAC_1284"/>
<dbReference type="PANTHER" id="PTHR35869">
    <property type="entry name" value="OUTER-MEMBRANE LIPOPROTEIN CARRIER PROTEIN"/>
    <property type="match status" value="1"/>
</dbReference>
<reference evidence="2 3" key="2">
    <citation type="submission" date="2019-09" db="EMBL/GenBank/DDBJ databases">
        <title>Complete genome sequencing of four Arcobacter species reveals a diverse suite of mobile elements.</title>
        <authorList>
            <person name="Miller W.G."/>
            <person name="Yee E."/>
            <person name="Bono J.L."/>
        </authorList>
    </citation>
    <scope>NUCLEOTIDE SEQUENCE [LARGE SCALE GENOMIC DNA]</scope>
    <source>
        <strain evidence="2 3">LMG 26638</strain>
    </source>
</reference>
<dbReference type="SUPFAM" id="SSF89392">
    <property type="entry name" value="Prokaryotic lipoproteins and lipoprotein localization factors"/>
    <property type="match status" value="1"/>
</dbReference>